<keyword evidence="1" id="KW-1133">Transmembrane helix</keyword>
<sequence length="139" mass="14882">MPLKASAATLDTFLTAAAPGLLDLIGLVIAAIIAWGTKKAREKWGIEIEARYREALQSALMTGARLALARQLTGSAAIQIILDHVRDVGAPDAVRHFDLDAGALTNLAEAKLEQAATEKVKGNIDELLKAIDRRVPRYG</sequence>
<dbReference type="OrthoDB" id="7775871at2"/>
<evidence type="ECO:0000256" key="1">
    <source>
        <dbReference type="SAM" id="Phobius"/>
    </source>
</evidence>
<gene>
    <name evidence="2" type="ORF">GL300_00200</name>
</gene>
<keyword evidence="1" id="KW-0472">Membrane</keyword>
<organism evidence="2 3">
    <name type="scientific">Paracoccus litorisediminis</name>
    <dbReference type="NCBI Taxonomy" id="2006130"/>
    <lineage>
        <taxon>Bacteria</taxon>
        <taxon>Pseudomonadati</taxon>
        <taxon>Pseudomonadota</taxon>
        <taxon>Alphaproteobacteria</taxon>
        <taxon>Rhodobacterales</taxon>
        <taxon>Paracoccaceae</taxon>
        <taxon>Paracoccus</taxon>
    </lineage>
</organism>
<evidence type="ECO:0000313" key="2">
    <source>
        <dbReference type="EMBL" id="MTH57626.1"/>
    </source>
</evidence>
<evidence type="ECO:0000313" key="3">
    <source>
        <dbReference type="Proteomes" id="UP000449846"/>
    </source>
</evidence>
<dbReference type="AlphaFoldDB" id="A0A844HEE2"/>
<accession>A0A844HEE2</accession>
<reference evidence="2 3" key="1">
    <citation type="submission" date="2019-11" db="EMBL/GenBank/DDBJ databases">
        <authorList>
            <person name="Dong K."/>
        </authorList>
    </citation>
    <scope>NUCLEOTIDE SEQUENCE [LARGE SCALE GENOMIC DNA]</scope>
    <source>
        <strain evidence="2 3">NBRC 112902</strain>
    </source>
</reference>
<keyword evidence="3" id="KW-1185">Reference proteome</keyword>
<feature type="transmembrane region" description="Helical" evidence="1">
    <location>
        <begin position="12"/>
        <end position="35"/>
    </location>
</feature>
<keyword evidence="1" id="KW-0812">Transmembrane</keyword>
<evidence type="ECO:0008006" key="4">
    <source>
        <dbReference type="Google" id="ProtNLM"/>
    </source>
</evidence>
<comment type="caution">
    <text evidence="2">The sequence shown here is derived from an EMBL/GenBank/DDBJ whole genome shotgun (WGS) entry which is preliminary data.</text>
</comment>
<proteinExistence type="predicted"/>
<name>A0A844HEE2_9RHOB</name>
<dbReference type="Proteomes" id="UP000449846">
    <property type="component" value="Unassembled WGS sequence"/>
</dbReference>
<dbReference type="EMBL" id="WMIG01000001">
    <property type="protein sequence ID" value="MTH57626.1"/>
    <property type="molecule type" value="Genomic_DNA"/>
</dbReference>
<protein>
    <recommendedName>
        <fullName evidence="4">Bacteriophage holin of superfamily 6 (Holin_LLH)</fullName>
    </recommendedName>
</protein>